<name>A0A131Z716_RHIAP</name>
<dbReference type="InterPro" id="IPR040000">
    <property type="entry name" value="NOP9"/>
</dbReference>
<dbReference type="InterPro" id="IPR011989">
    <property type="entry name" value="ARM-like"/>
</dbReference>
<dbReference type="SMART" id="SM00025">
    <property type="entry name" value="Pumilio"/>
    <property type="match status" value="3"/>
</dbReference>
<dbReference type="GO" id="GO:0000472">
    <property type="term" value="P:endonucleolytic cleavage to generate mature 5'-end of SSU-rRNA from (SSU-rRNA, 5.8S rRNA, LSU-rRNA)"/>
    <property type="evidence" value="ECO:0007669"/>
    <property type="project" value="TreeGrafter"/>
</dbReference>
<dbReference type="PANTHER" id="PTHR13102">
    <property type="entry name" value="NUCLEOLAR PROTEIN 9"/>
    <property type="match status" value="1"/>
</dbReference>
<dbReference type="Pfam" id="PF22493">
    <property type="entry name" value="PUF_NOP9"/>
    <property type="match status" value="1"/>
</dbReference>
<dbReference type="GO" id="GO:0000447">
    <property type="term" value="P:endonucleolytic cleavage in ITS1 to separate SSU-rRNA from 5.8S rRNA and LSU-rRNA from tricistronic rRNA transcript (SSU-rRNA, 5.8S rRNA, LSU-rRNA)"/>
    <property type="evidence" value="ECO:0007669"/>
    <property type="project" value="TreeGrafter"/>
</dbReference>
<evidence type="ECO:0000313" key="2">
    <source>
        <dbReference type="EMBL" id="JAP86580.1"/>
    </source>
</evidence>
<reference evidence="2" key="1">
    <citation type="journal article" date="2016" name="Ticks Tick Borne Dis.">
        <title>De novo assembly and annotation of the salivary gland transcriptome of Rhipicephalus appendiculatus male and female ticks during blood feeding.</title>
        <authorList>
            <person name="de Castro M.H."/>
            <person name="de Klerk D."/>
            <person name="Pienaar R."/>
            <person name="Latif A.A."/>
            <person name="Rees D.J."/>
            <person name="Mans B.J."/>
        </authorList>
    </citation>
    <scope>NUCLEOTIDE SEQUENCE</scope>
    <source>
        <tissue evidence="2">Salivary glands</tissue>
    </source>
</reference>
<dbReference type="GO" id="GO:0030688">
    <property type="term" value="C:preribosome, small subunit precursor"/>
    <property type="evidence" value="ECO:0007669"/>
    <property type="project" value="TreeGrafter"/>
</dbReference>
<protein>
    <submittedName>
        <fullName evidence="2">Nucleolar protein 9</fullName>
    </submittedName>
</protein>
<dbReference type="EMBL" id="GEDV01001977">
    <property type="protein sequence ID" value="JAP86580.1"/>
    <property type="molecule type" value="Transcribed_RNA"/>
</dbReference>
<proteinExistence type="predicted"/>
<evidence type="ECO:0000256" key="1">
    <source>
        <dbReference type="ARBA" id="ARBA00022737"/>
    </source>
</evidence>
<dbReference type="GO" id="GO:0000056">
    <property type="term" value="P:ribosomal small subunit export from nucleus"/>
    <property type="evidence" value="ECO:0007669"/>
    <property type="project" value="TreeGrafter"/>
</dbReference>
<dbReference type="SUPFAM" id="SSF48371">
    <property type="entry name" value="ARM repeat"/>
    <property type="match status" value="2"/>
</dbReference>
<dbReference type="Gene3D" id="1.25.10.10">
    <property type="entry name" value="Leucine-rich Repeat Variant"/>
    <property type="match status" value="2"/>
</dbReference>
<dbReference type="AlphaFoldDB" id="A0A131Z716"/>
<organism evidence="2">
    <name type="scientific">Rhipicephalus appendiculatus</name>
    <name type="common">Brown ear tick</name>
    <dbReference type="NCBI Taxonomy" id="34631"/>
    <lineage>
        <taxon>Eukaryota</taxon>
        <taxon>Metazoa</taxon>
        <taxon>Ecdysozoa</taxon>
        <taxon>Arthropoda</taxon>
        <taxon>Chelicerata</taxon>
        <taxon>Arachnida</taxon>
        <taxon>Acari</taxon>
        <taxon>Parasitiformes</taxon>
        <taxon>Ixodida</taxon>
        <taxon>Ixodoidea</taxon>
        <taxon>Ixodidae</taxon>
        <taxon>Rhipicephalinae</taxon>
        <taxon>Rhipicephalus</taxon>
        <taxon>Rhipicephalus</taxon>
    </lineage>
</organism>
<dbReference type="InterPro" id="IPR016024">
    <property type="entry name" value="ARM-type_fold"/>
</dbReference>
<accession>A0A131Z716</accession>
<dbReference type="PANTHER" id="PTHR13102:SF0">
    <property type="entry name" value="NUCLEOLAR PROTEIN 9"/>
    <property type="match status" value="1"/>
</dbReference>
<dbReference type="GO" id="GO:0000480">
    <property type="term" value="P:endonucleolytic cleavage in 5'-ETS of tricistronic rRNA transcript (SSU-rRNA, 5.8S rRNA, LSU-rRNA)"/>
    <property type="evidence" value="ECO:0007669"/>
    <property type="project" value="TreeGrafter"/>
</dbReference>
<dbReference type="GO" id="GO:0005730">
    <property type="term" value="C:nucleolus"/>
    <property type="evidence" value="ECO:0007669"/>
    <property type="project" value="TreeGrafter"/>
</dbReference>
<sequence length="664" mass="74605">MKAAKRTLRQPGESCSHKKTTLRPSVCNVGASLRARAGHRSNRIDDRSDHVQFSPSHHVDKDTKSYFTMACERFQEDFEDDEDKALFLENVAEQTCGKEVQLSCDDSTSHCMQMLLSNTRSVNVLTRFMSSFLDNLHLMCTHHIGAYVIQTLLEASLKYLQSPSTYTASEGQCEYTDASSRHGINTAKKRAVEGKKHLATSQDSLQDIDNSHVTRLASCHDKVVSWVLAVGRFCLENIKEFVFSGVPTHVIRSVVQVLGGCYVEKHLSRPQTSKKRQKAAIEQQKKTVEVVDVPEEYAELFGIYLETIKTEFDMVDIMTNNVASMLLQALIMILQLKNSKLLSRFVKHIASAVFSESPSDERALPPAFMDPSASFTVEELLKRCSAKSFTKLWDNYISGILLPMSLHPVSTFCAQRVVECATSSEQFQEMYEELEPGFDALLDHQQISMLVCMAAACKTHSVNQARFVTALMKTLHCADPEDRQTFLTPLILYMKRYEEFDKAQLGTTVVYQGSLLLQHLLSFGKTRQVSQSLLCMGSQALKGIACCPCGSHVLDAFVQSDHVKKTSKEELVRVLKGHYGSLAVDKYGSCFVMNLWGVANLAQKTEIAEELSDKESVLAASIHGKLVSKKLCLHHFIHRRNDWAELQKSNKKTSLLFQDILKEK</sequence>
<dbReference type="GO" id="GO:0003723">
    <property type="term" value="F:RNA binding"/>
    <property type="evidence" value="ECO:0007669"/>
    <property type="project" value="InterPro"/>
</dbReference>
<keyword evidence="1" id="KW-0677">Repeat</keyword>
<dbReference type="InterPro" id="IPR001313">
    <property type="entry name" value="Pumilio_RNA-bd_rpt"/>
</dbReference>
<dbReference type="GO" id="GO:0030686">
    <property type="term" value="C:90S preribosome"/>
    <property type="evidence" value="ECO:0007669"/>
    <property type="project" value="TreeGrafter"/>
</dbReference>